<dbReference type="GO" id="GO:0010181">
    <property type="term" value="F:FMN binding"/>
    <property type="evidence" value="ECO:0007669"/>
    <property type="project" value="TreeGrafter"/>
</dbReference>
<dbReference type="PANTHER" id="PTHR30543">
    <property type="entry name" value="CHROMATE REDUCTASE"/>
    <property type="match status" value="1"/>
</dbReference>
<dbReference type="InterPro" id="IPR029039">
    <property type="entry name" value="Flavoprotein-like_sf"/>
</dbReference>
<dbReference type="GO" id="GO:0016491">
    <property type="term" value="F:oxidoreductase activity"/>
    <property type="evidence" value="ECO:0007669"/>
    <property type="project" value="InterPro"/>
</dbReference>
<sequence length="200" mass="21909">MSENTTLINLLVVVASVRTDRVGHLIGRWVGDRVRDSLGDSAVVRDVDLREVALPADAELVPGGGASTPVSERVAEADGFVIVTPEYNHAYPAALKRFIDWHYAEWQFKAATVVPYGVQGGLLAGEFLRPVLAELSVVTTRRMVGLRAPWARIGTSDDGRARFDADDGERRGVRDAVGELAWWSETLRDARTRRPFTPAG</sequence>
<dbReference type="RefSeq" id="WP_076477091.1">
    <property type="nucleotide sequence ID" value="NZ_FTNT01000002.1"/>
</dbReference>
<dbReference type="Pfam" id="PF03358">
    <property type="entry name" value="FMN_red"/>
    <property type="match status" value="1"/>
</dbReference>
<dbReference type="SUPFAM" id="SSF52218">
    <property type="entry name" value="Flavoproteins"/>
    <property type="match status" value="1"/>
</dbReference>
<protein>
    <submittedName>
        <fullName evidence="2">NAD(P)H-dependent FMN reductase</fullName>
    </submittedName>
</protein>
<dbReference type="OrthoDB" id="9812295at2"/>
<feature type="domain" description="NADPH-dependent FMN reductase-like" evidence="1">
    <location>
        <begin position="9"/>
        <end position="142"/>
    </location>
</feature>
<dbReference type="STRING" id="1344003.SAMN05445060_1019"/>
<evidence type="ECO:0000259" key="1">
    <source>
        <dbReference type="Pfam" id="PF03358"/>
    </source>
</evidence>
<dbReference type="Proteomes" id="UP000186218">
    <property type="component" value="Unassembled WGS sequence"/>
</dbReference>
<dbReference type="InterPro" id="IPR050712">
    <property type="entry name" value="NAD(P)H-dep_reductase"/>
</dbReference>
<proteinExistence type="predicted"/>
<evidence type="ECO:0000313" key="2">
    <source>
        <dbReference type="EMBL" id="SIR80910.1"/>
    </source>
</evidence>
<dbReference type="PANTHER" id="PTHR30543:SF21">
    <property type="entry name" value="NAD(P)H-DEPENDENT FMN REDUCTASE LOT6"/>
    <property type="match status" value="1"/>
</dbReference>
<gene>
    <name evidence="2" type="ORF">SAMN05445060_1019</name>
</gene>
<dbReference type="AlphaFoldDB" id="A0A1N7DYJ2"/>
<reference evidence="2 3" key="1">
    <citation type="submission" date="2017-01" db="EMBL/GenBank/DDBJ databases">
        <authorList>
            <person name="Mah S.A."/>
            <person name="Swanson W.J."/>
            <person name="Moy G.W."/>
            <person name="Vacquier V.D."/>
        </authorList>
    </citation>
    <scope>NUCLEOTIDE SEQUENCE [LARGE SCALE GENOMIC DNA]</scope>
    <source>
        <strain evidence="2 3">CPCC 203464</strain>
    </source>
</reference>
<keyword evidence="3" id="KW-1185">Reference proteome</keyword>
<dbReference type="Gene3D" id="3.40.50.360">
    <property type="match status" value="1"/>
</dbReference>
<dbReference type="EMBL" id="FTNT01000002">
    <property type="protein sequence ID" value="SIR80910.1"/>
    <property type="molecule type" value="Genomic_DNA"/>
</dbReference>
<evidence type="ECO:0000313" key="3">
    <source>
        <dbReference type="Proteomes" id="UP000186218"/>
    </source>
</evidence>
<dbReference type="InterPro" id="IPR005025">
    <property type="entry name" value="FMN_Rdtase-like_dom"/>
</dbReference>
<dbReference type="GO" id="GO:0005829">
    <property type="term" value="C:cytosol"/>
    <property type="evidence" value="ECO:0007669"/>
    <property type="project" value="TreeGrafter"/>
</dbReference>
<name>A0A1N7DYJ2_9NOCA</name>
<organism evidence="2 3">
    <name type="scientific">Williamsia sterculiae</name>
    <dbReference type="NCBI Taxonomy" id="1344003"/>
    <lineage>
        <taxon>Bacteria</taxon>
        <taxon>Bacillati</taxon>
        <taxon>Actinomycetota</taxon>
        <taxon>Actinomycetes</taxon>
        <taxon>Mycobacteriales</taxon>
        <taxon>Nocardiaceae</taxon>
        <taxon>Williamsia</taxon>
    </lineage>
</organism>
<accession>A0A1N7DYJ2</accession>